<protein>
    <submittedName>
        <fullName evidence="1">Uncharacterized protein</fullName>
    </submittedName>
</protein>
<organism evidence="1 2">
    <name type="scientific">Leptidea sinapis</name>
    <dbReference type="NCBI Taxonomy" id="189913"/>
    <lineage>
        <taxon>Eukaryota</taxon>
        <taxon>Metazoa</taxon>
        <taxon>Ecdysozoa</taxon>
        <taxon>Arthropoda</taxon>
        <taxon>Hexapoda</taxon>
        <taxon>Insecta</taxon>
        <taxon>Pterygota</taxon>
        <taxon>Neoptera</taxon>
        <taxon>Endopterygota</taxon>
        <taxon>Lepidoptera</taxon>
        <taxon>Glossata</taxon>
        <taxon>Ditrysia</taxon>
        <taxon>Papilionoidea</taxon>
        <taxon>Pieridae</taxon>
        <taxon>Dismorphiinae</taxon>
        <taxon>Leptidea</taxon>
    </lineage>
</organism>
<dbReference type="Proteomes" id="UP000324832">
    <property type="component" value="Unassembled WGS sequence"/>
</dbReference>
<accession>A0A5E4QWV4</accession>
<dbReference type="EMBL" id="FZQP02005789">
    <property type="protein sequence ID" value="VVD02115.1"/>
    <property type="molecule type" value="Genomic_DNA"/>
</dbReference>
<dbReference type="AlphaFoldDB" id="A0A5E4QWV4"/>
<reference evidence="1 2" key="1">
    <citation type="submission" date="2017-07" db="EMBL/GenBank/DDBJ databases">
        <authorList>
            <person name="Talla V."/>
            <person name="Backstrom N."/>
        </authorList>
    </citation>
    <scope>NUCLEOTIDE SEQUENCE [LARGE SCALE GENOMIC DNA]</scope>
</reference>
<gene>
    <name evidence="1" type="ORF">LSINAPIS_LOCUS12391</name>
</gene>
<keyword evidence="2" id="KW-1185">Reference proteome</keyword>
<evidence type="ECO:0000313" key="2">
    <source>
        <dbReference type="Proteomes" id="UP000324832"/>
    </source>
</evidence>
<name>A0A5E4QWV4_9NEOP</name>
<sequence>METDLPKSALAYYVRLYCKKRNSHKSSEKHHHLQEEATKSWIKLDPSEKQYFIEKYDEYQNNVKSFANKLRSAVPYLKEKHIDNQNVTAINTLTECRHHTTINDSIASSHDVNCEITQDEQHHETGQQLFEIIQENSENPVTWKTLSEIISTAKR</sequence>
<proteinExistence type="predicted"/>
<evidence type="ECO:0000313" key="1">
    <source>
        <dbReference type="EMBL" id="VVD02115.1"/>
    </source>
</evidence>